<dbReference type="GO" id="GO:0006307">
    <property type="term" value="P:DNA alkylation repair"/>
    <property type="evidence" value="ECO:0007669"/>
    <property type="project" value="TreeGrafter"/>
</dbReference>
<proteinExistence type="inferred from homology"/>
<evidence type="ECO:0000256" key="3">
    <source>
        <dbReference type="ARBA" id="ARBA00008711"/>
    </source>
</evidence>
<dbReference type="SUPFAM" id="SSF48150">
    <property type="entry name" value="DNA-glycosylase"/>
    <property type="match status" value="1"/>
</dbReference>
<reference evidence="11" key="1">
    <citation type="submission" date="2019-03" db="EMBL/GenBank/DDBJ databases">
        <title>Lake Tanganyika Metagenome-Assembled Genomes (MAGs).</title>
        <authorList>
            <person name="Tran P."/>
        </authorList>
    </citation>
    <scope>NUCLEOTIDE SEQUENCE</scope>
    <source>
        <strain evidence="11">M_DeepCast_400m_m2_100</strain>
    </source>
</reference>
<dbReference type="PANTHER" id="PTHR43003:SF5">
    <property type="entry name" value="DNA-3-METHYLADENINE GLYCOSYLASE"/>
    <property type="match status" value="1"/>
</dbReference>
<dbReference type="InterPro" id="IPR036388">
    <property type="entry name" value="WH-like_DNA-bd_sf"/>
</dbReference>
<dbReference type="GO" id="GO:0032131">
    <property type="term" value="F:alkylated DNA binding"/>
    <property type="evidence" value="ECO:0007669"/>
    <property type="project" value="TreeGrafter"/>
</dbReference>
<dbReference type="SMART" id="SM00478">
    <property type="entry name" value="ENDO3c"/>
    <property type="match status" value="1"/>
</dbReference>
<evidence type="ECO:0000313" key="11">
    <source>
        <dbReference type="EMBL" id="MBM3316685.1"/>
    </source>
</evidence>
<dbReference type="EC" id="2.1.1.63" evidence="11"/>
<dbReference type="GO" id="GO:0006285">
    <property type="term" value="P:base-excision repair, AP site formation"/>
    <property type="evidence" value="ECO:0007669"/>
    <property type="project" value="TreeGrafter"/>
</dbReference>
<accession>A0A937X6X7</accession>
<dbReference type="CDD" id="cd06445">
    <property type="entry name" value="ATase"/>
    <property type="match status" value="1"/>
</dbReference>
<comment type="catalytic activity">
    <reaction evidence="1">
        <text>Hydrolysis of alkylated DNA, releasing 3-methyladenine, 3-methylguanine, 7-methylguanine and 7-methyladenine.</text>
        <dbReference type="EC" id="3.2.2.21"/>
    </reaction>
</comment>
<dbReference type="Gene3D" id="1.10.340.30">
    <property type="entry name" value="Hypothetical protein, domain 2"/>
    <property type="match status" value="1"/>
</dbReference>
<keyword evidence="8" id="KW-0234">DNA repair</keyword>
<name>A0A937X6X7_UNCEI</name>
<dbReference type="FunFam" id="1.10.340.30:FF:000004">
    <property type="entry name" value="DNA-3-methyladenine glycosylase II"/>
    <property type="match status" value="1"/>
</dbReference>
<dbReference type="InterPro" id="IPR001497">
    <property type="entry name" value="MethylDNA_cys_MeTrfase_AS"/>
</dbReference>
<dbReference type="Gene3D" id="1.10.10.10">
    <property type="entry name" value="Winged helix-like DNA-binding domain superfamily/Winged helix DNA-binding domain"/>
    <property type="match status" value="1"/>
</dbReference>
<protein>
    <submittedName>
        <fullName evidence="11">Methylated-DNA--[protein]-cysteine S-methyltransferase</fullName>
        <ecNumber evidence="11">2.1.1.63</ecNumber>
    </submittedName>
</protein>
<dbReference type="InterPro" id="IPR014048">
    <property type="entry name" value="MethylDNA_cys_MeTrfase_DNA-bd"/>
</dbReference>
<dbReference type="SUPFAM" id="SSF53155">
    <property type="entry name" value="Methylated DNA-protein cysteine methyltransferase domain"/>
    <property type="match status" value="1"/>
</dbReference>
<dbReference type="GO" id="GO:0005737">
    <property type="term" value="C:cytoplasm"/>
    <property type="evidence" value="ECO:0007669"/>
    <property type="project" value="TreeGrafter"/>
</dbReference>
<evidence type="ECO:0000256" key="2">
    <source>
        <dbReference type="ARBA" id="ARBA00001286"/>
    </source>
</evidence>
<evidence type="ECO:0000256" key="6">
    <source>
        <dbReference type="ARBA" id="ARBA00022679"/>
    </source>
</evidence>
<dbReference type="Gene3D" id="1.10.1670.40">
    <property type="match status" value="1"/>
</dbReference>
<evidence type="ECO:0000256" key="9">
    <source>
        <dbReference type="ARBA" id="ARBA00049348"/>
    </source>
</evidence>
<dbReference type="InterPro" id="IPR036217">
    <property type="entry name" value="MethylDNA_cys_MeTrfase_DNAb"/>
</dbReference>
<keyword evidence="7" id="KW-0227">DNA damage</keyword>
<comment type="catalytic activity">
    <reaction evidence="9">
        <text>a 6-O-methyl-2'-deoxyguanosine in DNA + L-cysteinyl-[protein] = S-methyl-L-cysteinyl-[protein] + a 2'-deoxyguanosine in DNA</text>
        <dbReference type="Rhea" id="RHEA:24000"/>
        <dbReference type="Rhea" id="RHEA-COMP:10131"/>
        <dbReference type="Rhea" id="RHEA-COMP:10132"/>
        <dbReference type="Rhea" id="RHEA-COMP:11367"/>
        <dbReference type="Rhea" id="RHEA-COMP:11368"/>
        <dbReference type="ChEBI" id="CHEBI:29950"/>
        <dbReference type="ChEBI" id="CHEBI:82612"/>
        <dbReference type="ChEBI" id="CHEBI:85445"/>
        <dbReference type="ChEBI" id="CHEBI:85448"/>
        <dbReference type="EC" id="2.1.1.63"/>
    </reaction>
</comment>
<comment type="similarity">
    <text evidence="4">Belongs to the alkylbase DNA glycosidase AlkA family.</text>
</comment>
<evidence type="ECO:0000256" key="4">
    <source>
        <dbReference type="ARBA" id="ARBA00010817"/>
    </source>
</evidence>
<dbReference type="Proteomes" id="UP000748308">
    <property type="component" value="Unassembled WGS sequence"/>
</dbReference>
<evidence type="ECO:0000256" key="1">
    <source>
        <dbReference type="ARBA" id="ARBA00000086"/>
    </source>
</evidence>
<keyword evidence="6 11" id="KW-0808">Transferase</keyword>
<comment type="catalytic activity">
    <reaction evidence="2">
        <text>a 4-O-methyl-thymidine in DNA + L-cysteinyl-[protein] = a thymidine in DNA + S-methyl-L-cysteinyl-[protein]</text>
        <dbReference type="Rhea" id="RHEA:53428"/>
        <dbReference type="Rhea" id="RHEA-COMP:10131"/>
        <dbReference type="Rhea" id="RHEA-COMP:10132"/>
        <dbReference type="Rhea" id="RHEA-COMP:13555"/>
        <dbReference type="Rhea" id="RHEA-COMP:13556"/>
        <dbReference type="ChEBI" id="CHEBI:29950"/>
        <dbReference type="ChEBI" id="CHEBI:82612"/>
        <dbReference type="ChEBI" id="CHEBI:137386"/>
        <dbReference type="ChEBI" id="CHEBI:137387"/>
        <dbReference type="EC" id="2.1.1.63"/>
    </reaction>
</comment>
<dbReference type="NCBIfam" id="TIGR00589">
    <property type="entry name" value="ogt"/>
    <property type="match status" value="1"/>
</dbReference>
<dbReference type="GO" id="GO:0008725">
    <property type="term" value="F:DNA-3-methyladenine glycosylase activity"/>
    <property type="evidence" value="ECO:0007669"/>
    <property type="project" value="TreeGrafter"/>
</dbReference>
<dbReference type="Pfam" id="PF01035">
    <property type="entry name" value="DNA_binding_1"/>
    <property type="match status" value="1"/>
</dbReference>
<dbReference type="Pfam" id="PF00730">
    <property type="entry name" value="HhH-GPD"/>
    <property type="match status" value="1"/>
</dbReference>
<organism evidence="11 12">
    <name type="scientific">Eiseniibacteriota bacterium</name>
    <dbReference type="NCBI Taxonomy" id="2212470"/>
    <lineage>
        <taxon>Bacteria</taxon>
        <taxon>Candidatus Eiseniibacteriota</taxon>
    </lineage>
</organism>
<evidence type="ECO:0000256" key="7">
    <source>
        <dbReference type="ARBA" id="ARBA00022763"/>
    </source>
</evidence>
<dbReference type="PROSITE" id="PS00374">
    <property type="entry name" value="MGMT"/>
    <property type="match status" value="1"/>
</dbReference>
<evidence type="ECO:0000259" key="10">
    <source>
        <dbReference type="SMART" id="SM00478"/>
    </source>
</evidence>
<comment type="caution">
    <text evidence="11">The sequence shown here is derived from an EMBL/GenBank/DDBJ whole genome shotgun (WGS) entry which is preliminary data.</text>
</comment>
<dbReference type="EMBL" id="VGIY01000032">
    <property type="protein sequence ID" value="MBM3316685.1"/>
    <property type="molecule type" value="Genomic_DNA"/>
</dbReference>
<dbReference type="GO" id="GO:0043916">
    <property type="term" value="F:DNA-7-methylguanine glycosylase activity"/>
    <property type="evidence" value="ECO:0007669"/>
    <property type="project" value="TreeGrafter"/>
</dbReference>
<dbReference type="CDD" id="cd00056">
    <property type="entry name" value="ENDO3c"/>
    <property type="match status" value="1"/>
</dbReference>
<dbReference type="GO" id="GO:0032259">
    <property type="term" value="P:methylation"/>
    <property type="evidence" value="ECO:0007669"/>
    <property type="project" value="UniProtKB-KW"/>
</dbReference>
<dbReference type="InterPro" id="IPR011257">
    <property type="entry name" value="DNA_glycosylase"/>
</dbReference>
<dbReference type="FunFam" id="1.10.10.10:FF:000214">
    <property type="entry name" value="Methylated-DNA--protein-cysteine methyltransferase"/>
    <property type="match status" value="1"/>
</dbReference>
<evidence type="ECO:0000256" key="5">
    <source>
        <dbReference type="ARBA" id="ARBA00022603"/>
    </source>
</evidence>
<dbReference type="GO" id="GO:0003908">
    <property type="term" value="F:methylated-DNA-[protein]-cysteine S-methyltransferase activity"/>
    <property type="evidence" value="ECO:0007669"/>
    <property type="project" value="UniProtKB-EC"/>
</dbReference>
<dbReference type="PANTHER" id="PTHR43003">
    <property type="entry name" value="DNA-3-METHYLADENINE GLYCOSYLASE"/>
    <property type="match status" value="1"/>
</dbReference>
<dbReference type="GO" id="GO:0032993">
    <property type="term" value="C:protein-DNA complex"/>
    <property type="evidence" value="ECO:0007669"/>
    <property type="project" value="TreeGrafter"/>
</dbReference>
<feature type="domain" description="HhH-GPD" evidence="10">
    <location>
        <begin position="215"/>
        <end position="370"/>
    </location>
</feature>
<evidence type="ECO:0000256" key="8">
    <source>
        <dbReference type="ARBA" id="ARBA00023204"/>
    </source>
</evidence>
<gene>
    <name evidence="11" type="ORF">FJY75_02425</name>
</gene>
<evidence type="ECO:0000313" key="12">
    <source>
        <dbReference type="Proteomes" id="UP000748308"/>
    </source>
</evidence>
<dbReference type="InterPro" id="IPR051912">
    <property type="entry name" value="Alkylbase_DNA_Glycosylase/TA"/>
</dbReference>
<dbReference type="SUPFAM" id="SSF46767">
    <property type="entry name" value="Methylated DNA-protein cysteine methyltransferase, C-terminal domain"/>
    <property type="match status" value="1"/>
</dbReference>
<keyword evidence="5 11" id="KW-0489">Methyltransferase</keyword>
<comment type="similarity">
    <text evidence="3">Belongs to the MGMT family.</text>
</comment>
<sequence length="373" mass="40212">MHVFDTAIGPVGLAWSRRGIDRLQLPETDREATLARLAALAPGRTPSRPVPQAVRAVARRLAAHLAGRPDDLLDVQLDLGDSGPFARRVYGLLRRVPPGGTVTYAQLARRAGRPDAARAVGRAMATNPLPILIPCHRVLKTGGGLGGFSGHGGSRLKARILFAEGVVAHAGDGAAIAWLRGRDPVLRRLIDRVGPISLRDFPAGDPYDALVEAIVYQQLAGKAAAAIAARLRALAPGPGYPRPDELLALPERALRGAGLSGQKLSYLRDLARRVGDGSLDLRKLPKLPDEEVVSRLTRVHGIGRWSAEMFLIFHLRRPDVLPVGDFGFRTGVRRAYGLGELPSPKELTAMAERWRPHRSLATCYLWRAADGGS</sequence>
<dbReference type="AlphaFoldDB" id="A0A937X6X7"/>
<dbReference type="InterPro" id="IPR003265">
    <property type="entry name" value="HhH-GPD_domain"/>
</dbReference>
<dbReference type="InterPro" id="IPR036631">
    <property type="entry name" value="MGMT_N_sf"/>
</dbReference>